<dbReference type="Proteomes" id="UP000799324">
    <property type="component" value="Unassembled WGS sequence"/>
</dbReference>
<keyword evidence="3" id="KW-1185">Reference proteome</keyword>
<dbReference type="AlphaFoldDB" id="A0A6A6SJZ6"/>
<name>A0A6A6SJZ6_9PLEO</name>
<protein>
    <submittedName>
        <fullName evidence="2">Uncharacterized protein</fullName>
    </submittedName>
</protein>
<proteinExistence type="predicted"/>
<accession>A0A6A6SJZ6</accession>
<evidence type="ECO:0000313" key="3">
    <source>
        <dbReference type="Proteomes" id="UP000799324"/>
    </source>
</evidence>
<sequence length="269" mass="29785">MIEFDSLIECGGAFSSMPLIGFDQSFPESPAKKQLRPSPPTNRYSEGSALRSLTMHIRTACPPQLSGKESPLGLRPRRQQHDHLNNNFAPPLSQEEWLTPFWPLVNAPNETFSCEQVTLDSFDLVAYGESRLVECCSSTSSQNPTSQFTHAHAEDVCFDSSLGEFDALLDEILSGSVTEPHQPVETQSNCLRQTAILLHPVPCQQLVHRSRVFFHLSNDAVSLSGLGILAEDAAPRVITGEPGGFDDRPNDTFSALRAARWRLRIYTAF</sequence>
<gene>
    <name evidence="2" type="ORF">K491DRAFT_255712</name>
</gene>
<evidence type="ECO:0000256" key="1">
    <source>
        <dbReference type="SAM" id="MobiDB-lite"/>
    </source>
</evidence>
<evidence type="ECO:0000313" key="2">
    <source>
        <dbReference type="EMBL" id="KAF2648205.1"/>
    </source>
</evidence>
<organism evidence="2 3">
    <name type="scientific">Lophiostoma macrostomum CBS 122681</name>
    <dbReference type="NCBI Taxonomy" id="1314788"/>
    <lineage>
        <taxon>Eukaryota</taxon>
        <taxon>Fungi</taxon>
        <taxon>Dikarya</taxon>
        <taxon>Ascomycota</taxon>
        <taxon>Pezizomycotina</taxon>
        <taxon>Dothideomycetes</taxon>
        <taxon>Pleosporomycetidae</taxon>
        <taxon>Pleosporales</taxon>
        <taxon>Lophiostomataceae</taxon>
        <taxon>Lophiostoma</taxon>
    </lineage>
</organism>
<reference evidence="2" key="1">
    <citation type="journal article" date="2020" name="Stud. Mycol.">
        <title>101 Dothideomycetes genomes: a test case for predicting lifestyles and emergence of pathogens.</title>
        <authorList>
            <person name="Haridas S."/>
            <person name="Albert R."/>
            <person name="Binder M."/>
            <person name="Bloem J."/>
            <person name="Labutti K."/>
            <person name="Salamov A."/>
            <person name="Andreopoulos B."/>
            <person name="Baker S."/>
            <person name="Barry K."/>
            <person name="Bills G."/>
            <person name="Bluhm B."/>
            <person name="Cannon C."/>
            <person name="Castanera R."/>
            <person name="Culley D."/>
            <person name="Daum C."/>
            <person name="Ezra D."/>
            <person name="Gonzalez J."/>
            <person name="Henrissat B."/>
            <person name="Kuo A."/>
            <person name="Liang C."/>
            <person name="Lipzen A."/>
            <person name="Lutzoni F."/>
            <person name="Magnuson J."/>
            <person name="Mondo S."/>
            <person name="Nolan M."/>
            <person name="Ohm R."/>
            <person name="Pangilinan J."/>
            <person name="Park H.-J."/>
            <person name="Ramirez L."/>
            <person name="Alfaro M."/>
            <person name="Sun H."/>
            <person name="Tritt A."/>
            <person name="Yoshinaga Y."/>
            <person name="Zwiers L.-H."/>
            <person name="Turgeon B."/>
            <person name="Goodwin S."/>
            <person name="Spatafora J."/>
            <person name="Crous P."/>
            <person name="Grigoriev I."/>
        </authorList>
    </citation>
    <scope>NUCLEOTIDE SEQUENCE</scope>
    <source>
        <strain evidence="2">CBS 122681</strain>
    </source>
</reference>
<dbReference type="EMBL" id="MU004551">
    <property type="protein sequence ID" value="KAF2648205.1"/>
    <property type="molecule type" value="Genomic_DNA"/>
</dbReference>
<feature type="region of interest" description="Disordered" evidence="1">
    <location>
        <begin position="26"/>
        <end position="46"/>
    </location>
</feature>